<dbReference type="Proteomes" id="UP000734854">
    <property type="component" value="Unassembled WGS sequence"/>
</dbReference>
<evidence type="ECO:0000313" key="8">
    <source>
        <dbReference type="EMBL" id="KAG6469805.1"/>
    </source>
</evidence>
<keyword evidence="5" id="KW-1133">Transmembrane helix</keyword>
<evidence type="ECO:0000256" key="5">
    <source>
        <dbReference type="ARBA" id="ARBA00022989"/>
    </source>
</evidence>
<evidence type="ECO:0000256" key="2">
    <source>
        <dbReference type="ARBA" id="ARBA00004141"/>
    </source>
</evidence>
<proteinExistence type="inferred from homology"/>
<dbReference type="GO" id="GO:0005783">
    <property type="term" value="C:endoplasmic reticulum"/>
    <property type="evidence" value="ECO:0007669"/>
    <property type="project" value="UniProtKB-ARBA"/>
</dbReference>
<evidence type="ECO:0000256" key="1">
    <source>
        <dbReference type="ARBA" id="ARBA00002501"/>
    </source>
</evidence>
<dbReference type="PANTHER" id="PTHR12859:SF0">
    <property type="entry name" value="PRA1 FAMILY PROTEIN"/>
    <property type="match status" value="1"/>
</dbReference>
<comment type="similarity">
    <text evidence="3">Belongs to the PRA1 family.</text>
</comment>
<evidence type="ECO:0000256" key="4">
    <source>
        <dbReference type="ARBA" id="ARBA00022692"/>
    </source>
</evidence>
<dbReference type="InterPro" id="IPR004895">
    <property type="entry name" value="Prenylated_rab_accept_PRA1"/>
</dbReference>
<comment type="function">
    <text evidence="1">May be involved in both secretory and endocytic intracellular trafficking in the endosomal/prevacuolar compartments.</text>
</comment>
<dbReference type="GO" id="GO:0016020">
    <property type="term" value="C:membrane"/>
    <property type="evidence" value="ECO:0007669"/>
    <property type="project" value="UniProtKB-SubCell"/>
</dbReference>
<feature type="region of interest" description="Disordered" evidence="7">
    <location>
        <begin position="138"/>
        <end position="187"/>
    </location>
</feature>
<organism evidence="8 9">
    <name type="scientific">Zingiber officinale</name>
    <name type="common">Ginger</name>
    <name type="synonym">Amomum zingiber</name>
    <dbReference type="NCBI Taxonomy" id="94328"/>
    <lineage>
        <taxon>Eukaryota</taxon>
        <taxon>Viridiplantae</taxon>
        <taxon>Streptophyta</taxon>
        <taxon>Embryophyta</taxon>
        <taxon>Tracheophyta</taxon>
        <taxon>Spermatophyta</taxon>
        <taxon>Magnoliopsida</taxon>
        <taxon>Liliopsida</taxon>
        <taxon>Zingiberales</taxon>
        <taxon>Zingiberaceae</taxon>
        <taxon>Zingiber</taxon>
    </lineage>
</organism>
<keyword evidence="4" id="KW-0812">Transmembrane</keyword>
<protein>
    <submittedName>
        <fullName evidence="8">Uncharacterized protein</fullName>
    </submittedName>
</protein>
<dbReference type="PANTHER" id="PTHR12859">
    <property type="entry name" value="PRA1 PROTEIN"/>
    <property type="match status" value="1"/>
</dbReference>
<comment type="subcellular location">
    <subcellularLocation>
        <location evidence="2">Membrane</location>
        <topology evidence="2">Multi-pass membrane protein</topology>
    </subcellularLocation>
</comment>
<evidence type="ECO:0000256" key="7">
    <source>
        <dbReference type="SAM" id="MobiDB-lite"/>
    </source>
</evidence>
<evidence type="ECO:0000256" key="6">
    <source>
        <dbReference type="ARBA" id="ARBA00023136"/>
    </source>
</evidence>
<dbReference type="EMBL" id="JACMSC010000021">
    <property type="protein sequence ID" value="KAG6469805.1"/>
    <property type="molecule type" value="Genomic_DNA"/>
</dbReference>
<name>A0A8J5C010_ZINOF</name>
<keyword evidence="9" id="KW-1185">Reference proteome</keyword>
<evidence type="ECO:0000256" key="3">
    <source>
        <dbReference type="ARBA" id="ARBA00006483"/>
    </source>
</evidence>
<evidence type="ECO:0000313" key="9">
    <source>
        <dbReference type="Proteomes" id="UP000734854"/>
    </source>
</evidence>
<dbReference type="GO" id="GO:0016192">
    <property type="term" value="P:vesicle-mediated transport"/>
    <property type="evidence" value="ECO:0007669"/>
    <property type="project" value="UniProtKB-ARBA"/>
</dbReference>
<accession>A0A8J5C010</accession>
<keyword evidence="6" id="KW-0472">Membrane</keyword>
<dbReference type="AlphaFoldDB" id="A0A8J5C010"/>
<comment type="caution">
    <text evidence="8">The sequence shown here is derived from an EMBL/GenBank/DDBJ whole genome shotgun (WGS) entry which is preliminary data.</text>
</comment>
<sequence>MLVYRLPTVPNTVIAFAAILRLTYTSLGFQSRDEPGREGGMDWRSVTAEDLFNALREVEWSSPSRSILEFFSRFTFAYLMPSYFKLLAAAVGFLLKPLDVVAAFLTGLSNAFLNDRVLWRGKGPSAGDLTQKAAEELGQKKVTQWPPERSNRGHRLQARAQQGQQRPCFGVNSDTRASAGDSEKEMG</sequence>
<gene>
    <name evidence="8" type="ORF">ZIOFF_070736</name>
</gene>
<reference evidence="8 9" key="1">
    <citation type="submission" date="2020-08" db="EMBL/GenBank/DDBJ databases">
        <title>Plant Genome Project.</title>
        <authorList>
            <person name="Zhang R.-G."/>
        </authorList>
    </citation>
    <scope>NUCLEOTIDE SEQUENCE [LARGE SCALE GENOMIC DNA]</scope>
    <source>
        <tissue evidence="8">Rhizome</tissue>
    </source>
</reference>